<accession>A0ABY4M6R7</accession>
<dbReference type="RefSeq" id="WP_248863984.1">
    <property type="nucleotide sequence ID" value="NZ_CP086322.1"/>
</dbReference>
<dbReference type="EMBL" id="CP086322">
    <property type="protein sequence ID" value="UQA93127.1"/>
    <property type="molecule type" value="Genomic_DNA"/>
</dbReference>
<gene>
    <name evidence="2" type="ORF">K9S39_15880</name>
</gene>
<feature type="region of interest" description="Disordered" evidence="1">
    <location>
        <begin position="132"/>
        <end position="210"/>
    </location>
</feature>
<evidence type="ECO:0000313" key="3">
    <source>
        <dbReference type="Proteomes" id="UP000830115"/>
    </source>
</evidence>
<sequence length="210" mass="21250">MAVGRSASVTGKALTLDRPGAGDVQGGRQGVGAVGGGGDPAAPVRRVADQRRDLLGRHPVQVVGLDQLGCADCAVPHEAADGAYMSARHVVLGEGVEAVARSAAATSARPSRSAVHAAVSLSTWMTRSRKAMAGSACRSNSWAGRTPSRPASGASGILPSRGPAGGREFPDSLGQPRRVGIAQCGDPDTQPRTPSGDMETTVEPNHTEGS</sequence>
<feature type="compositionally biased region" description="Gly residues" evidence="1">
    <location>
        <begin position="23"/>
        <end position="39"/>
    </location>
</feature>
<keyword evidence="3" id="KW-1185">Reference proteome</keyword>
<organism evidence="2 3">
    <name type="scientific">Streptomyces halobius</name>
    <dbReference type="NCBI Taxonomy" id="2879846"/>
    <lineage>
        <taxon>Bacteria</taxon>
        <taxon>Bacillati</taxon>
        <taxon>Actinomycetota</taxon>
        <taxon>Actinomycetes</taxon>
        <taxon>Kitasatosporales</taxon>
        <taxon>Streptomycetaceae</taxon>
        <taxon>Streptomyces</taxon>
    </lineage>
</organism>
<proteinExistence type="predicted"/>
<dbReference type="Proteomes" id="UP000830115">
    <property type="component" value="Chromosome"/>
</dbReference>
<feature type="region of interest" description="Disordered" evidence="1">
    <location>
        <begin position="1"/>
        <end position="41"/>
    </location>
</feature>
<name>A0ABY4M6R7_9ACTN</name>
<protein>
    <submittedName>
        <fullName evidence="2">Uncharacterized protein</fullName>
    </submittedName>
</protein>
<evidence type="ECO:0000256" key="1">
    <source>
        <dbReference type="SAM" id="MobiDB-lite"/>
    </source>
</evidence>
<evidence type="ECO:0000313" key="2">
    <source>
        <dbReference type="EMBL" id="UQA93127.1"/>
    </source>
</evidence>
<reference evidence="2" key="1">
    <citation type="submission" date="2021-10" db="EMBL/GenBank/DDBJ databases">
        <title>Streptomyces nigrumlapis sp.nov.,an antimicrobial producing actinobacterium isolated from Black Gobi rocks.</title>
        <authorList>
            <person name="Wen Y."/>
            <person name="Zhang W."/>
            <person name="Liu X.G."/>
        </authorList>
    </citation>
    <scope>NUCLEOTIDE SEQUENCE</scope>
    <source>
        <strain evidence="2">ST13-2-2</strain>
    </source>
</reference>